<dbReference type="EMBL" id="OIVN01000054">
    <property type="protein sequence ID" value="SPC73374.1"/>
    <property type="molecule type" value="Genomic_DNA"/>
</dbReference>
<proteinExistence type="predicted"/>
<evidence type="ECO:0000313" key="1">
    <source>
        <dbReference type="EMBL" id="SPC73374.1"/>
    </source>
</evidence>
<reference evidence="1" key="1">
    <citation type="submission" date="2018-02" db="EMBL/GenBank/DDBJ databases">
        <authorList>
            <person name="Cohen D.B."/>
            <person name="Kent A.D."/>
        </authorList>
    </citation>
    <scope>NUCLEOTIDE SEQUENCE</scope>
</reference>
<sequence>MWALEKFVGFELAGGDNADGFGTGMTTKMGFEEGCRQQILLKFSSPIPPISIALSWSRLIRRMDERE</sequence>
<name>A0A2N9EFG2_FAGSY</name>
<organism evidence="1">
    <name type="scientific">Fagus sylvatica</name>
    <name type="common">Beechnut</name>
    <dbReference type="NCBI Taxonomy" id="28930"/>
    <lineage>
        <taxon>Eukaryota</taxon>
        <taxon>Viridiplantae</taxon>
        <taxon>Streptophyta</taxon>
        <taxon>Embryophyta</taxon>
        <taxon>Tracheophyta</taxon>
        <taxon>Spermatophyta</taxon>
        <taxon>Magnoliopsida</taxon>
        <taxon>eudicotyledons</taxon>
        <taxon>Gunneridae</taxon>
        <taxon>Pentapetalae</taxon>
        <taxon>rosids</taxon>
        <taxon>fabids</taxon>
        <taxon>Fagales</taxon>
        <taxon>Fagaceae</taxon>
        <taxon>Fagus</taxon>
    </lineage>
</organism>
<dbReference type="AlphaFoldDB" id="A0A2N9EFG2"/>
<protein>
    <submittedName>
        <fullName evidence="1">Uncharacterized protein</fullName>
    </submittedName>
</protein>
<gene>
    <name evidence="1" type="ORF">FSB_LOCUS1256</name>
</gene>
<accession>A0A2N9EFG2</accession>